<evidence type="ECO:0000256" key="2">
    <source>
        <dbReference type="ARBA" id="ARBA00022245"/>
    </source>
</evidence>
<comment type="function">
    <text evidence="1">May play an important role in spermatogenesis and/or testis development.</text>
</comment>
<dbReference type="Proteomes" id="UP001075354">
    <property type="component" value="Chromosome 6"/>
</dbReference>
<keyword evidence="3" id="KW-0217">Developmental protein</keyword>
<dbReference type="Pfam" id="PF06910">
    <property type="entry name" value="MEA1"/>
    <property type="match status" value="1"/>
</dbReference>
<evidence type="ECO:0000256" key="3">
    <source>
        <dbReference type="ARBA" id="ARBA00022473"/>
    </source>
</evidence>
<dbReference type="InterPro" id="IPR009685">
    <property type="entry name" value="MEA1"/>
</dbReference>
<accession>A0AAV7XS47</accession>
<evidence type="ECO:0000256" key="1">
    <source>
        <dbReference type="ARBA" id="ARBA00002540"/>
    </source>
</evidence>
<organism evidence="8 9">
    <name type="scientific">Megalurothrips usitatus</name>
    <name type="common">bean blossom thrips</name>
    <dbReference type="NCBI Taxonomy" id="439358"/>
    <lineage>
        <taxon>Eukaryota</taxon>
        <taxon>Metazoa</taxon>
        <taxon>Ecdysozoa</taxon>
        <taxon>Arthropoda</taxon>
        <taxon>Hexapoda</taxon>
        <taxon>Insecta</taxon>
        <taxon>Pterygota</taxon>
        <taxon>Neoptera</taxon>
        <taxon>Paraneoptera</taxon>
        <taxon>Thysanoptera</taxon>
        <taxon>Terebrantia</taxon>
        <taxon>Thripoidea</taxon>
        <taxon>Thripidae</taxon>
        <taxon>Megalurothrips</taxon>
    </lineage>
</organism>
<protein>
    <recommendedName>
        <fullName evidence="2">Male-enhanced antigen 1</fullName>
    </recommendedName>
</protein>
<keyword evidence="5" id="KW-0221">Differentiation</keyword>
<gene>
    <name evidence="8" type="ORF">ONE63_008247</name>
</gene>
<dbReference type="GO" id="GO:0030154">
    <property type="term" value="P:cell differentiation"/>
    <property type="evidence" value="ECO:0007669"/>
    <property type="project" value="UniProtKB-KW"/>
</dbReference>
<dbReference type="EMBL" id="JAPTSV010000006">
    <property type="protein sequence ID" value="KAJ1526665.1"/>
    <property type="molecule type" value="Genomic_DNA"/>
</dbReference>
<evidence type="ECO:0000313" key="8">
    <source>
        <dbReference type="EMBL" id="KAJ1526665.1"/>
    </source>
</evidence>
<dbReference type="GO" id="GO:0007283">
    <property type="term" value="P:spermatogenesis"/>
    <property type="evidence" value="ECO:0007669"/>
    <property type="project" value="UniProtKB-KW"/>
</dbReference>
<comment type="caution">
    <text evidence="8">The sequence shown here is derived from an EMBL/GenBank/DDBJ whole genome shotgun (WGS) entry which is preliminary data.</text>
</comment>
<feature type="region of interest" description="Disordered" evidence="7">
    <location>
        <begin position="1"/>
        <end position="34"/>
    </location>
</feature>
<dbReference type="PANTHER" id="PTHR17005">
    <property type="entry name" value="MALE-ENHANCED ANTIGEN-1"/>
    <property type="match status" value="1"/>
</dbReference>
<name>A0AAV7XS47_9NEOP</name>
<evidence type="ECO:0000256" key="5">
    <source>
        <dbReference type="ARBA" id="ARBA00022782"/>
    </source>
</evidence>
<reference evidence="8" key="1">
    <citation type="submission" date="2022-12" db="EMBL/GenBank/DDBJ databases">
        <title>Chromosome-level genome assembly of the bean flower thrips Megalurothrips usitatus.</title>
        <authorList>
            <person name="Ma L."/>
            <person name="Liu Q."/>
            <person name="Li H."/>
            <person name="Cai W."/>
        </authorList>
    </citation>
    <scope>NUCLEOTIDE SEQUENCE</scope>
    <source>
        <strain evidence="8">Cailab_2022a</strain>
    </source>
</reference>
<keyword evidence="6" id="KW-0744">Spermatogenesis</keyword>
<evidence type="ECO:0000313" key="9">
    <source>
        <dbReference type="Proteomes" id="UP001075354"/>
    </source>
</evidence>
<dbReference type="AlphaFoldDB" id="A0AAV7XS47"/>
<keyword evidence="4" id="KW-0597">Phosphoprotein</keyword>
<evidence type="ECO:0000256" key="6">
    <source>
        <dbReference type="ARBA" id="ARBA00022871"/>
    </source>
</evidence>
<evidence type="ECO:0000256" key="4">
    <source>
        <dbReference type="ARBA" id="ARBA00022553"/>
    </source>
</evidence>
<evidence type="ECO:0000256" key="7">
    <source>
        <dbReference type="SAM" id="MobiDB-lite"/>
    </source>
</evidence>
<proteinExistence type="predicted"/>
<sequence length="163" mass="17661">MAPDPPAYPIDESLPHNFNPPLAVPNSDDSDNEFEEQQAYDGYTLLGQHELIAGPTVNNNDDSVRQLCLQTNIFSQGESGFPPELTAGRAELAALWNNTPVGDSSNGIAMDDERSDQIKAAMAGFSLPPSAVPAWASNIPEELWKERLLGRLHQSTSKTGQSK</sequence>
<keyword evidence="9" id="KW-1185">Reference proteome</keyword>